<gene>
    <name evidence="1" type="ORF">HMPREF9135_0859</name>
</gene>
<protein>
    <submittedName>
        <fullName evidence="1">Uncharacterized protein</fullName>
    </submittedName>
</protein>
<reference evidence="1 2" key="1">
    <citation type="submission" date="2013-08" db="EMBL/GenBank/DDBJ databases">
        <authorList>
            <person name="Durkin A.S."/>
            <person name="Haft D.R."/>
            <person name="McCorrison J."/>
            <person name="Torralba M."/>
            <person name="Gillis M."/>
            <person name="Haft D.H."/>
            <person name="Methe B."/>
            <person name="Sutton G."/>
            <person name="Nelson K.E."/>
        </authorList>
    </citation>
    <scope>NUCLEOTIDE SEQUENCE [LARGE SCALE GENOMIC DNA]</scope>
    <source>
        <strain evidence="1 2">F0067</strain>
    </source>
</reference>
<dbReference type="RefSeq" id="WP_021590599.1">
    <property type="nucleotide sequence ID" value="NZ_AWEY01000039.1"/>
</dbReference>
<accession>U2QHP0</accession>
<dbReference type="EMBL" id="AWEY01000039">
    <property type="protein sequence ID" value="ERK38337.1"/>
    <property type="molecule type" value="Genomic_DNA"/>
</dbReference>
<dbReference type="Proteomes" id="UP000016648">
    <property type="component" value="Unassembled WGS sequence"/>
</dbReference>
<proteinExistence type="predicted"/>
<comment type="caution">
    <text evidence="1">The sequence shown here is derived from an EMBL/GenBank/DDBJ whole genome shotgun (WGS) entry which is preliminary data.</text>
</comment>
<dbReference type="AlphaFoldDB" id="U2QHP0"/>
<organism evidence="1 2">
    <name type="scientific">Segatella baroniae F0067</name>
    <dbReference type="NCBI Taxonomy" id="1115809"/>
    <lineage>
        <taxon>Bacteria</taxon>
        <taxon>Pseudomonadati</taxon>
        <taxon>Bacteroidota</taxon>
        <taxon>Bacteroidia</taxon>
        <taxon>Bacteroidales</taxon>
        <taxon>Prevotellaceae</taxon>
        <taxon>Segatella</taxon>
    </lineage>
</organism>
<keyword evidence="2" id="KW-1185">Reference proteome</keyword>
<dbReference type="PATRIC" id="fig|1115809.3.peg.2301"/>
<evidence type="ECO:0000313" key="1">
    <source>
        <dbReference type="EMBL" id="ERK38337.1"/>
    </source>
</evidence>
<evidence type="ECO:0000313" key="2">
    <source>
        <dbReference type="Proteomes" id="UP000016648"/>
    </source>
</evidence>
<name>U2QHP0_9BACT</name>
<sequence length="62" mass="7033">MKNLLKPYVKPAMKAVKLESESSILAASGPSDKTIHLRMYEDGLPDDITAQSRRTNLWEEEE</sequence>